<feature type="transmembrane region" description="Helical" evidence="1">
    <location>
        <begin position="366"/>
        <end position="383"/>
    </location>
</feature>
<feature type="transmembrane region" description="Helical" evidence="1">
    <location>
        <begin position="209"/>
        <end position="225"/>
    </location>
</feature>
<comment type="caution">
    <text evidence="2">The sequence shown here is derived from an EMBL/GenBank/DDBJ whole genome shotgun (WGS) entry which is preliminary data.</text>
</comment>
<feature type="transmembrane region" description="Helical" evidence="1">
    <location>
        <begin position="56"/>
        <end position="76"/>
    </location>
</feature>
<dbReference type="AlphaFoldDB" id="V6IAT0"/>
<feature type="transmembrane region" description="Helical" evidence="1">
    <location>
        <begin position="187"/>
        <end position="203"/>
    </location>
</feature>
<sequence length="433" mass="50540">MSFLILGFALLNISFSYFFLKKMSWVLILIQAYWFFWLFISSFSLTGLFVPSNFTYFLYIMLLSFVTVGAGIFKLFSHKRKISLSSKSYSVFRILTKDKEKYFFIFILIFIFPVVLFFFLKSIYLHFMPDTVPHFRFRAHAYGLYGESIVFGKNKYLYYYSLAVMPLIFASLFLGGAFFLRLNKIRVLILASILVAMDTLIFLGRFGFYYVLIEILFIFMVRAFRNRENIFKLFNRKYVFAIVGIFILIFFISTVRNPGKKISFKEIINYYLIDYHTESFVLFDTELKNEKSILHEKTYGRASLGGLERSFSFMLGLFKIPLQIQVQGDFIGSYLHENRLLGYASDGTGKFYNAFGSVLFSLYKDGGIPFTIIMGILFGFLIAKFSHSFISLNPYYLSLLASLLYIGIFGIFKPVLGDEILSTILFLIIFWRL</sequence>
<feature type="transmembrane region" description="Helical" evidence="1">
    <location>
        <begin position="237"/>
        <end position="255"/>
    </location>
</feature>
<reference evidence="2" key="1">
    <citation type="submission" date="2013-05" db="EMBL/GenBank/DDBJ databases">
        <authorList>
            <person name="Harkins D.M."/>
            <person name="Durkin A.S."/>
            <person name="Brinkac L.M."/>
            <person name="Haft D.H."/>
            <person name="Selengut J.D."/>
            <person name="Sanka R."/>
            <person name="DePew J."/>
            <person name="Purushe J."/>
            <person name="Hartskeerl R.A."/>
            <person name="Ahmed A."/>
            <person name="van der Linden H."/>
            <person name="Goris M.G.A."/>
            <person name="Vinetz J.M."/>
            <person name="Sutton G.G."/>
            <person name="Nierman W.C."/>
            <person name="Fouts D.E."/>
        </authorList>
    </citation>
    <scope>NUCLEOTIDE SEQUENCE [LARGE SCALE GENOMIC DNA]</scope>
    <source>
        <strain evidence="2">L 60</strain>
    </source>
</reference>
<feature type="transmembrane region" description="Helical" evidence="1">
    <location>
        <begin position="102"/>
        <end position="127"/>
    </location>
</feature>
<dbReference type="STRING" id="100053.GCA_002009845_01958"/>
<evidence type="ECO:0000313" key="3">
    <source>
        <dbReference type="Proteomes" id="UP000018747"/>
    </source>
</evidence>
<proteinExistence type="predicted"/>
<protein>
    <submittedName>
        <fullName evidence="2">Oligosaccharide repeat unit polymerase</fullName>
    </submittedName>
</protein>
<feature type="transmembrane region" description="Helical" evidence="1">
    <location>
        <begin position="5"/>
        <end position="20"/>
    </location>
</feature>
<evidence type="ECO:0000256" key="1">
    <source>
        <dbReference type="SAM" id="Phobius"/>
    </source>
</evidence>
<name>V6IAT0_9LEPT</name>
<keyword evidence="3" id="KW-1185">Reference proteome</keyword>
<feature type="transmembrane region" description="Helical" evidence="1">
    <location>
        <begin position="157"/>
        <end position="180"/>
    </location>
</feature>
<dbReference type="EMBL" id="AHMT02000052">
    <property type="protein sequence ID" value="EQA61028.1"/>
    <property type="molecule type" value="Genomic_DNA"/>
</dbReference>
<feature type="transmembrane region" description="Helical" evidence="1">
    <location>
        <begin position="32"/>
        <end position="50"/>
    </location>
</feature>
<organism evidence="2 3">
    <name type="scientific">Leptospira alexanderi serovar Manhao 3 str. L 60</name>
    <dbReference type="NCBI Taxonomy" id="1049759"/>
    <lineage>
        <taxon>Bacteria</taxon>
        <taxon>Pseudomonadati</taxon>
        <taxon>Spirochaetota</taxon>
        <taxon>Spirochaetia</taxon>
        <taxon>Leptospirales</taxon>
        <taxon>Leptospiraceae</taxon>
        <taxon>Leptospira</taxon>
    </lineage>
</organism>
<dbReference type="RefSeq" id="WP_020984854.1">
    <property type="nucleotide sequence ID" value="NZ_AHMT02000052.1"/>
</dbReference>
<dbReference type="OrthoDB" id="344435at2"/>
<gene>
    <name evidence="2" type="ORF">LEP1GSC062_1411</name>
</gene>
<keyword evidence="1" id="KW-0472">Membrane</keyword>
<dbReference type="NCBIfam" id="TIGR04370">
    <property type="entry name" value="glyco_rpt_poly"/>
    <property type="match status" value="1"/>
</dbReference>
<accession>V6IAT0</accession>
<keyword evidence="1" id="KW-0812">Transmembrane</keyword>
<keyword evidence="1" id="KW-1133">Transmembrane helix</keyword>
<evidence type="ECO:0000313" key="2">
    <source>
        <dbReference type="EMBL" id="EQA61028.1"/>
    </source>
</evidence>
<dbReference type="Proteomes" id="UP000018747">
    <property type="component" value="Unassembled WGS sequence"/>
</dbReference>
<feature type="transmembrane region" description="Helical" evidence="1">
    <location>
        <begin position="395"/>
        <end position="412"/>
    </location>
</feature>